<dbReference type="Proteomes" id="UP000095185">
    <property type="component" value="Chromosome"/>
</dbReference>
<gene>
    <name evidence="1" type="ORF">BIU88_08980</name>
</gene>
<name>A0A1D8CZB6_CHLLM</name>
<dbReference type="AlphaFoldDB" id="A0A1D8CZB6"/>
<evidence type="ECO:0000313" key="1">
    <source>
        <dbReference type="EMBL" id="AOS84252.1"/>
    </source>
</evidence>
<keyword evidence="2" id="KW-1185">Reference proteome</keyword>
<evidence type="ECO:0000313" key="2">
    <source>
        <dbReference type="Proteomes" id="UP000095185"/>
    </source>
</evidence>
<dbReference type="EMBL" id="CP017305">
    <property type="protein sequence ID" value="AOS84252.1"/>
    <property type="molecule type" value="Genomic_DNA"/>
</dbReference>
<organism evidence="1 2">
    <name type="scientific">Chlorobaculum limnaeum</name>
    <dbReference type="NCBI Taxonomy" id="274537"/>
    <lineage>
        <taxon>Bacteria</taxon>
        <taxon>Pseudomonadati</taxon>
        <taxon>Chlorobiota</taxon>
        <taxon>Chlorobiia</taxon>
        <taxon>Chlorobiales</taxon>
        <taxon>Chlorobiaceae</taxon>
        <taxon>Chlorobaculum</taxon>
    </lineage>
</organism>
<sequence>MIERELEDSRECYITPEGFRAVDTNFAPFEDILQRRPPIEITASLAAFRKDFPDPTRLTFVMMQFGNSKVHRSILGGIRSALEPHQYFALRADDKQYHDNLFLNILTYVYGCRFGIAVFERIESDTFNPNVSLEVGYLLGLDKPVCLLKDRTLKTLPTDLVGQLYKEFDPLNCDETIPSALWKWMEDKGIMIPRIQNIF</sequence>
<dbReference type="KEGG" id="clz:BIU88_08980"/>
<protein>
    <recommendedName>
        <fullName evidence="3">CD-NTase-associated protein 12/Pycsar effector protein TIR domain-containing protein</fullName>
    </recommendedName>
</protein>
<accession>A0A1D8CZB6</accession>
<proteinExistence type="predicted"/>
<reference evidence="1" key="1">
    <citation type="submission" date="2016-09" db="EMBL/GenBank/DDBJ databases">
        <title>Genome sequence of Chlorobaculum limnaeum.</title>
        <authorList>
            <person name="Liu Z."/>
            <person name="Tank M."/>
            <person name="Bryant D.A."/>
        </authorList>
    </citation>
    <scope>NUCLEOTIDE SEQUENCE [LARGE SCALE GENOMIC DNA]</scope>
    <source>
        <strain evidence="1">DSM 1677</strain>
    </source>
</reference>
<evidence type="ECO:0008006" key="3">
    <source>
        <dbReference type="Google" id="ProtNLM"/>
    </source>
</evidence>